<comment type="caution">
    <text evidence="4">The sequence shown here is derived from an EMBL/GenBank/DDBJ whole genome shotgun (WGS) entry which is preliminary data.</text>
</comment>
<dbReference type="PANTHER" id="PTHR43011:SF1">
    <property type="entry name" value="IRON-SULFUR CLUSTER ASSEMBLY 2 HOMOLOG, MITOCHONDRIAL"/>
    <property type="match status" value="1"/>
</dbReference>
<dbReference type="EMBL" id="LWQT01000120">
    <property type="protein sequence ID" value="OAN44055.1"/>
    <property type="molecule type" value="Genomic_DNA"/>
</dbReference>
<dbReference type="GO" id="GO:1990229">
    <property type="term" value="C:iron-sulfur cluster assembly complex"/>
    <property type="evidence" value="ECO:0007669"/>
    <property type="project" value="UniProtKB-ARBA"/>
</dbReference>
<dbReference type="PANTHER" id="PTHR43011">
    <property type="entry name" value="IRON-SULFUR CLUSTER ASSEMBLY 2 HOMOLOG, MITOCHONDRIAL"/>
    <property type="match status" value="1"/>
</dbReference>
<dbReference type="InterPro" id="IPR035903">
    <property type="entry name" value="HesB-like_dom_sf"/>
</dbReference>
<feature type="domain" description="Core" evidence="3">
    <location>
        <begin position="12"/>
        <end position="112"/>
    </location>
</feature>
<dbReference type="Proteomes" id="UP000078428">
    <property type="component" value="Unassembled WGS sequence"/>
</dbReference>
<keyword evidence="1" id="KW-0479">Metal-binding</keyword>
<dbReference type="GO" id="GO:0051539">
    <property type="term" value="F:4 iron, 4 sulfur cluster binding"/>
    <property type="evidence" value="ECO:0007669"/>
    <property type="project" value="TreeGrafter"/>
</dbReference>
<evidence type="ECO:0000256" key="1">
    <source>
        <dbReference type="ARBA" id="ARBA00022723"/>
    </source>
</evidence>
<protein>
    <submittedName>
        <fullName evidence="4">Heme biosynthesis protein HemY</fullName>
    </submittedName>
</protein>
<dbReference type="Pfam" id="PF01521">
    <property type="entry name" value="Fe-S_biosyn"/>
    <property type="match status" value="1"/>
</dbReference>
<dbReference type="PROSITE" id="PS01152">
    <property type="entry name" value="HESB"/>
    <property type="match status" value="1"/>
</dbReference>
<evidence type="ECO:0000313" key="4">
    <source>
        <dbReference type="EMBL" id="OAN44055.1"/>
    </source>
</evidence>
<reference evidence="4 5" key="1">
    <citation type="submission" date="2016-04" db="EMBL/GenBank/DDBJ databases">
        <title>Draft genome sequence of freshwater magnetotactic bacteria Magnetospirillum marisnigri SP-1 and Magnetospirillum moscoviense BB-1.</title>
        <authorList>
            <person name="Koziaeva V."/>
            <person name="Dziuba M.V."/>
            <person name="Ivanov T.M."/>
            <person name="Kuznetsov B."/>
            <person name="Grouzdev D.S."/>
        </authorList>
    </citation>
    <scope>NUCLEOTIDE SEQUENCE [LARGE SCALE GENOMIC DNA]</scope>
    <source>
        <strain evidence="4 5">SP-1</strain>
    </source>
</reference>
<dbReference type="SUPFAM" id="SSF89360">
    <property type="entry name" value="HesB-like domain"/>
    <property type="match status" value="1"/>
</dbReference>
<dbReference type="NCBIfam" id="NF010147">
    <property type="entry name" value="PRK13623.1"/>
    <property type="match status" value="1"/>
</dbReference>
<organism evidence="4 5">
    <name type="scientific">Paramagnetospirillum marisnigri</name>
    <dbReference type="NCBI Taxonomy" id="1285242"/>
    <lineage>
        <taxon>Bacteria</taxon>
        <taxon>Pseudomonadati</taxon>
        <taxon>Pseudomonadota</taxon>
        <taxon>Alphaproteobacteria</taxon>
        <taxon>Rhodospirillales</taxon>
        <taxon>Magnetospirillaceae</taxon>
        <taxon>Paramagnetospirillum</taxon>
    </lineage>
</organism>
<keyword evidence="5" id="KW-1185">Reference proteome</keyword>
<name>A0A178M7N9_9PROT</name>
<dbReference type="FunFam" id="2.60.300.12:FF:000006">
    <property type="entry name" value="Iron-sulfur cluster assembly 2 mitochondrial"/>
    <property type="match status" value="1"/>
</dbReference>
<dbReference type="InterPro" id="IPR017870">
    <property type="entry name" value="FeS_cluster_insertion_CS"/>
</dbReference>
<keyword evidence="2" id="KW-0408">Iron</keyword>
<sequence length="117" mass="12491">MTETEHNYAARVAVTESAADRVHTLIKMEGNPNMMLRIGVSGGGCSGFQYGISLDDKIGDEDRVFEDHGIRLVVDQTSLDLLDGSVVDYVEDLVGASFQIKNPNASSTCGCGSSFSV</sequence>
<dbReference type="STRING" id="1285242.A6A04_09260"/>
<dbReference type="GO" id="GO:0016226">
    <property type="term" value="P:iron-sulfur cluster assembly"/>
    <property type="evidence" value="ECO:0007669"/>
    <property type="project" value="InterPro"/>
</dbReference>
<dbReference type="NCBIfam" id="TIGR00049">
    <property type="entry name" value="iron-sulfur cluster assembly accessory protein"/>
    <property type="match status" value="1"/>
</dbReference>
<proteinExistence type="predicted"/>
<gene>
    <name evidence="4" type="ORF">A6A04_09260</name>
</gene>
<evidence type="ECO:0000313" key="5">
    <source>
        <dbReference type="Proteomes" id="UP000078428"/>
    </source>
</evidence>
<evidence type="ECO:0000259" key="3">
    <source>
        <dbReference type="Pfam" id="PF01521"/>
    </source>
</evidence>
<dbReference type="OrthoDB" id="9801228at2"/>
<dbReference type="GO" id="GO:0005506">
    <property type="term" value="F:iron ion binding"/>
    <property type="evidence" value="ECO:0007669"/>
    <property type="project" value="TreeGrafter"/>
</dbReference>
<dbReference type="AlphaFoldDB" id="A0A178M7N9"/>
<dbReference type="InterPro" id="IPR000361">
    <property type="entry name" value="ATAP_core_dom"/>
</dbReference>
<accession>A0A178M7N9</accession>
<evidence type="ECO:0000256" key="2">
    <source>
        <dbReference type="ARBA" id="ARBA00023004"/>
    </source>
</evidence>
<dbReference type="RefSeq" id="WP_068495848.1">
    <property type="nucleotide sequence ID" value="NZ_LWQT01000120.1"/>
</dbReference>
<dbReference type="GO" id="GO:0051537">
    <property type="term" value="F:2 iron, 2 sulfur cluster binding"/>
    <property type="evidence" value="ECO:0007669"/>
    <property type="project" value="TreeGrafter"/>
</dbReference>
<dbReference type="InterPro" id="IPR016092">
    <property type="entry name" value="ATAP"/>
</dbReference>
<dbReference type="Gene3D" id="2.60.300.12">
    <property type="entry name" value="HesB-like domain"/>
    <property type="match status" value="1"/>
</dbReference>